<dbReference type="KEGG" id="oyw:OdinLCB4_000845"/>
<dbReference type="InterPro" id="IPR052199">
    <property type="entry name" value="MIPS"/>
</dbReference>
<dbReference type="Pfam" id="PF01658">
    <property type="entry name" value="Inos-1-P_synth"/>
    <property type="match status" value="1"/>
</dbReference>
<proteinExistence type="inferred from homology"/>
<dbReference type="Gene3D" id="3.30.360.10">
    <property type="entry name" value="Dihydrodipicolinate Reductase, domain 2"/>
    <property type="match status" value="1"/>
</dbReference>
<dbReference type="EMBL" id="CP091871">
    <property type="protein sequence ID" value="WEU41108.1"/>
    <property type="molecule type" value="Genomic_DNA"/>
</dbReference>
<accession>A0AAF0IBU7</accession>
<dbReference type="Gene3D" id="3.40.50.720">
    <property type="entry name" value="NAD(P)-binding Rossmann-like Domain"/>
    <property type="match status" value="1"/>
</dbReference>
<evidence type="ECO:0000313" key="3">
    <source>
        <dbReference type="EMBL" id="WEU41108.1"/>
    </source>
</evidence>
<protein>
    <submittedName>
        <fullName evidence="3">Inositol-3-phosphate synthase</fullName>
    </submittedName>
</protein>
<sequence>MGKIKVAVAGLGNCASALIQGIEFYKNIKGSEKIVPGLMNPSIGGYLPKDIEIVAAFDVNRNKIGKDISEAIFIDNCVVKFADVPKKGVKVVPGPILDGVAPHMVKSFNCYDEKEMKPVDVAEHLKEADAEILINYLPVGSAQASRFYAKAALEAGCGFINAIPEFIASDKGLGDEFEKKKLPIAGDDVKSQLGATILHRAIVDLCVNRGVQILETYQLNVGGDTDFENMTVEERLKTKRISKTTAVTSIPPYEIPTRIGPSDYIPFLKNRKICYIWLKGLLWGQVPATIDVKLSVEDAPDSAGVVVDVIRCMKLALDRGIGGRLISISAYSFKHPPVFLPDSVAKTWVQEFIEGKRER</sequence>
<comment type="similarity">
    <text evidence="1">Belongs to the myo-inositol 1-phosphate synthase family.</text>
</comment>
<dbReference type="GO" id="GO:0008654">
    <property type="term" value="P:phospholipid biosynthetic process"/>
    <property type="evidence" value="ECO:0007669"/>
    <property type="project" value="InterPro"/>
</dbReference>
<dbReference type="InterPro" id="IPR002587">
    <property type="entry name" value="Myo-inos-1-P_Synthase"/>
</dbReference>
<dbReference type="GO" id="GO:0006021">
    <property type="term" value="P:inositol biosynthetic process"/>
    <property type="evidence" value="ECO:0007669"/>
    <property type="project" value="InterPro"/>
</dbReference>
<dbReference type="AlphaFoldDB" id="A0AAF0IBU7"/>
<gene>
    <name evidence="3" type="ORF">OdinLCB4_000845</name>
</gene>
<dbReference type="InterPro" id="IPR036291">
    <property type="entry name" value="NAD(P)-bd_dom_sf"/>
</dbReference>
<dbReference type="PIRSF" id="PIRSF015578">
    <property type="entry name" value="Myoinos-ppht_syn"/>
    <property type="match status" value="1"/>
</dbReference>
<dbReference type="GO" id="GO:0004512">
    <property type="term" value="F:inositol-3-phosphate synthase activity"/>
    <property type="evidence" value="ECO:0007669"/>
    <property type="project" value="InterPro"/>
</dbReference>
<reference evidence="3" key="1">
    <citation type="journal article" date="2017" name="Nature">
        <title>Asgard archaea illuminate the origin of eukaryotic cellular complexity.</title>
        <authorList>
            <person name="Zaremba-Niedzwiedzka K."/>
            <person name="Caceres E.F."/>
            <person name="Saw J.H."/>
            <person name="Backstrom D."/>
            <person name="Juzokaite L."/>
            <person name="Vancaester E."/>
            <person name="Seitz K.W."/>
            <person name="Anantharaman K."/>
            <person name="Starnawski P."/>
            <person name="Kjeldsen K.U."/>
            <person name="Scott M.B."/>
            <person name="Nunoura T."/>
            <person name="Banfield J.F."/>
            <person name="Schramm A."/>
            <person name="Baker B.J."/>
            <person name="Spang A."/>
            <person name="Ettema T.J.G."/>
        </authorList>
    </citation>
    <scope>NUCLEOTIDE SEQUENCE</scope>
    <source>
        <strain evidence="3">LCB_4</strain>
    </source>
</reference>
<dbReference type="PANTHER" id="PTHR43125">
    <property type="entry name" value="INOSITOL-3-PHOSPHATE SYNTHASE"/>
    <property type="match status" value="1"/>
</dbReference>
<name>A0AAF0IBU7_ODILC</name>
<evidence type="ECO:0000313" key="4">
    <source>
        <dbReference type="Proteomes" id="UP000186851"/>
    </source>
</evidence>
<reference evidence="3" key="2">
    <citation type="journal article" date="2022" name="Nat. Microbiol.">
        <title>A closed Candidatus Odinarchaeum chromosome exposes Asgard archaeal viruses.</title>
        <authorList>
            <person name="Tamarit D."/>
            <person name="Caceres E.F."/>
            <person name="Krupovic M."/>
            <person name="Nijland R."/>
            <person name="Eme L."/>
            <person name="Robinson N.P."/>
            <person name="Ettema T.J.G."/>
        </authorList>
    </citation>
    <scope>NUCLEOTIDE SEQUENCE</scope>
    <source>
        <strain evidence="3">LCB_4</strain>
    </source>
</reference>
<dbReference type="PANTHER" id="PTHR43125:SF1">
    <property type="entry name" value="INOSITOL-3-PHOSPHATE SYNTHASE"/>
    <property type="match status" value="1"/>
</dbReference>
<dbReference type="SUPFAM" id="SSF55347">
    <property type="entry name" value="Glyceraldehyde-3-phosphate dehydrogenase-like, C-terminal domain"/>
    <property type="match status" value="1"/>
</dbReference>
<dbReference type="Proteomes" id="UP000186851">
    <property type="component" value="Chromosome"/>
</dbReference>
<evidence type="ECO:0000256" key="1">
    <source>
        <dbReference type="ARBA" id="ARBA00010813"/>
    </source>
</evidence>
<feature type="domain" description="Myo-inositol-1-phosphate synthase GAPDH-like" evidence="2">
    <location>
        <begin position="194"/>
        <end position="298"/>
    </location>
</feature>
<dbReference type="SUPFAM" id="SSF51735">
    <property type="entry name" value="NAD(P)-binding Rossmann-fold domains"/>
    <property type="match status" value="1"/>
</dbReference>
<dbReference type="InterPro" id="IPR013021">
    <property type="entry name" value="Myo-inos-1-P_Synthase_GAPDH"/>
</dbReference>
<evidence type="ECO:0000259" key="2">
    <source>
        <dbReference type="Pfam" id="PF01658"/>
    </source>
</evidence>
<organism evidence="3 4">
    <name type="scientific">Odinarchaeota yellowstonii (strain LCB_4)</name>
    <dbReference type="NCBI Taxonomy" id="1841599"/>
    <lineage>
        <taxon>Archaea</taxon>
        <taxon>Promethearchaeati</taxon>
        <taxon>Candidatus Odinarchaeota</taxon>
        <taxon>Candidatus Odinarchaeia</taxon>
        <taxon>Candidatus Odinarchaeales</taxon>
        <taxon>Candidatus Odinarchaeaceae</taxon>
        <taxon>Candidatus Odinarchaeum</taxon>
    </lineage>
</organism>